<accession>A0A0B7HAD2</accession>
<reference evidence="2 3" key="1">
    <citation type="submission" date="2015-01" db="EMBL/GenBank/DDBJ databases">
        <authorList>
            <person name="MANFREDI Pablo"/>
        </authorList>
    </citation>
    <scope>NUCLEOTIDE SEQUENCE [LARGE SCALE GENOMIC DNA]</scope>
    <source>
        <strain evidence="2 3">Ccy74</strain>
    </source>
</reference>
<evidence type="ECO:0000313" key="3">
    <source>
        <dbReference type="Proteomes" id="UP000038083"/>
    </source>
</evidence>
<dbReference type="SMART" id="SM00860">
    <property type="entry name" value="SMI1_KNR4"/>
    <property type="match status" value="1"/>
</dbReference>
<dbReference type="EMBL" id="CDOG01000023">
    <property type="protein sequence ID" value="CEN38660.1"/>
    <property type="molecule type" value="Genomic_DNA"/>
</dbReference>
<dbReference type="OrthoDB" id="1149488at2"/>
<dbReference type="Gene3D" id="3.40.1580.10">
    <property type="entry name" value="SMI1/KNR4-like"/>
    <property type="match status" value="1"/>
</dbReference>
<dbReference type="Proteomes" id="UP000038083">
    <property type="component" value="Unassembled WGS sequence"/>
</dbReference>
<evidence type="ECO:0000259" key="1">
    <source>
        <dbReference type="SMART" id="SM00860"/>
    </source>
</evidence>
<feature type="domain" description="Knr4/Smi1-like" evidence="1">
    <location>
        <begin position="1"/>
        <end position="144"/>
    </location>
</feature>
<organism evidence="2 3">
    <name type="scientific">Capnocytophaga cynodegmi</name>
    <dbReference type="NCBI Taxonomy" id="28189"/>
    <lineage>
        <taxon>Bacteria</taxon>
        <taxon>Pseudomonadati</taxon>
        <taxon>Bacteroidota</taxon>
        <taxon>Flavobacteriia</taxon>
        <taxon>Flavobacteriales</taxon>
        <taxon>Flavobacteriaceae</taxon>
        <taxon>Capnocytophaga</taxon>
    </lineage>
</organism>
<dbReference type="InterPro" id="IPR018958">
    <property type="entry name" value="Knr4/Smi1-like_dom"/>
</dbReference>
<dbReference type="RefSeq" id="WP_018278710.1">
    <property type="nucleotide sequence ID" value="NZ_CDOF01000022.1"/>
</dbReference>
<name>A0A0B7HAD2_9FLAO</name>
<dbReference type="AlphaFoldDB" id="A0A0B7HAD2"/>
<gene>
    <name evidence="2" type="ORF">CCYN74_30229</name>
</gene>
<dbReference type="SUPFAM" id="SSF160631">
    <property type="entry name" value="SMI1/KNR4-like"/>
    <property type="match status" value="1"/>
</dbReference>
<proteinExistence type="predicted"/>
<evidence type="ECO:0000313" key="2">
    <source>
        <dbReference type="EMBL" id="CEN38660.1"/>
    </source>
</evidence>
<dbReference type="Pfam" id="PF09346">
    <property type="entry name" value="SMI1_KNR4"/>
    <property type="match status" value="1"/>
</dbReference>
<protein>
    <recommendedName>
        <fullName evidence="1">Knr4/Smi1-like domain-containing protein</fullName>
    </recommendedName>
</protein>
<dbReference type="InterPro" id="IPR037883">
    <property type="entry name" value="Knr4/Smi1-like_sf"/>
</dbReference>
<sequence>MNTHFLKEIENKLNITFPESYKKLMSEFESFCVLEYREKEIDIRNINRLSSSIDTKSDLQEWQYLQQWTQDNTHKQPKPELVKRNDSSETLPRERVANGFLFADGSDGVRLYFDIQDNMSVWKYWLDEGSVGKIADCFDELLSKSEIVEQE</sequence>